<dbReference type="AlphaFoldDB" id="A0A327WMK8"/>
<sequence>MNTSELLAHIKSEVAHAALSKNKDAVNMYLVIKYADQLKHIDPVEFASAIGRNDSYATEFRKGLKVAQIIAERGS</sequence>
<dbReference type="Proteomes" id="UP000287865">
    <property type="component" value="Unassembled WGS sequence"/>
</dbReference>
<dbReference type="Pfam" id="PF24718">
    <property type="entry name" value="HTH_73"/>
    <property type="match status" value="1"/>
</dbReference>
<reference evidence="3 5" key="1">
    <citation type="journal article" date="2018" name="Front. Microbiol.">
        <title>Genome-Based Analysis Reveals the Taxonomy and Diversity of the Family Idiomarinaceae.</title>
        <authorList>
            <person name="Liu Y."/>
            <person name="Lai Q."/>
            <person name="Shao Z."/>
        </authorList>
    </citation>
    <scope>NUCLEOTIDE SEQUENCE [LARGE SCALE GENOMIC DNA]</scope>
    <source>
        <strain evidence="3 5">CF12-14</strain>
    </source>
</reference>
<evidence type="ECO:0000313" key="2">
    <source>
        <dbReference type="EMBL" id="RAJ92921.1"/>
    </source>
</evidence>
<dbReference type="EMBL" id="PIPK01000011">
    <property type="protein sequence ID" value="RUO22123.1"/>
    <property type="molecule type" value="Genomic_DNA"/>
</dbReference>
<gene>
    <name evidence="2" type="ORF">B0I24_1248</name>
    <name evidence="3" type="ORF">CWE07_11075</name>
</gene>
<evidence type="ECO:0000259" key="1">
    <source>
        <dbReference type="Pfam" id="PF24718"/>
    </source>
</evidence>
<feature type="domain" description="HTH-like" evidence="1">
    <location>
        <begin position="4"/>
        <end position="70"/>
    </location>
</feature>
<organism evidence="2 4">
    <name type="scientific">Aliidiomarina maris</name>
    <dbReference type="NCBI Taxonomy" id="531312"/>
    <lineage>
        <taxon>Bacteria</taxon>
        <taxon>Pseudomonadati</taxon>
        <taxon>Pseudomonadota</taxon>
        <taxon>Gammaproteobacteria</taxon>
        <taxon>Alteromonadales</taxon>
        <taxon>Idiomarinaceae</taxon>
        <taxon>Aliidiomarina</taxon>
    </lineage>
</organism>
<reference evidence="2 4" key="2">
    <citation type="submission" date="2018-06" db="EMBL/GenBank/DDBJ databases">
        <title>Genomic Encyclopedia of Type Strains, Phase III (KMG-III): the genomes of soil and plant-associated and newly described type strains.</title>
        <authorList>
            <person name="Whitman W."/>
        </authorList>
    </citation>
    <scope>NUCLEOTIDE SEQUENCE [LARGE SCALE GENOMIC DNA]</scope>
    <source>
        <strain evidence="2 4">CGMCC 1.15366</strain>
    </source>
</reference>
<dbReference type="InterPro" id="IPR056975">
    <property type="entry name" value="HTH_73"/>
</dbReference>
<protein>
    <recommendedName>
        <fullName evidence="1">HTH-like domain-containing protein</fullName>
    </recommendedName>
</protein>
<dbReference type="OrthoDB" id="6402311at2"/>
<evidence type="ECO:0000313" key="4">
    <source>
        <dbReference type="Proteomes" id="UP000249203"/>
    </source>
</evidence>
<proteinExistence type="predicted"/>
<dbReference type="EMBL" id="QLMD01000024">
    <property type="protein sequence ID" value="RAJ92921.1"/>
    <property type="molecule type" value="Genomic_DNA"/>
</dbReference>
<keyword evidence="5" id="KW-1185">Reference proteome</keyword>
<name>A0A327WMK8_9GAMM</name>
<dbReference type="Proteomes" id="UP000249203">
    <property type="component" value="Unassembled WGS sequence"/>
</dbReference>
<evidence type="ECO:0000313" key="5">
    <source>
        <dbReference type="Proteomes" id="UP000287865"/>
    </source>
</evidence>
<accession>A0A327WMK8</accession>
<comment type="caution">
    <text evidence="2">The sequence shown here is derived from an EMBL/GenBank/DDBJ whole genome shotgun (WGS) entry which is preliminary data.</text>
</comment>
<evidence type="ECO:0000313" key="3">
    <source>
        <dbReference type="EMBL" id="RUO22123.1"/>
    </source>
</evidence>
<dbReference type="RefSeq" id="WP_111570572.1">
    <property type="nucleotide sequence ID" value="NZ_PIPK01000011.1"/>
</dbReference>